<comment type="caution">
    <text evidence="7">The sequence shown here is derived from an EMBL/GenBank/DDBJ whole genome shotgun (WGS) entry which is preliminary data.</text>
</comment>
<evidence type="ECO:0000256" key="2">
    <source>
        <dbReference type="ARBA" id="ARBA00022448"/>
    </source>
</evidence>
<dbReference type="InterPro" id="IPR039424">
    <property type="entry name" value="SBP_5"/>
</dbReference>
<dbReference type="Gene3D" id="3.90.76.10">
    <property type="entry name" value="Dipeptide-binding Protein, Domain 1"/>
    <property type="match status" value="1"/>
</dbReference>
<organism evidence="7 8">
    <name type="scientific">Candidatus Staskawiczbacteria bacterium RIFCSPHIGHO2_01_FULL_41_41</name>
    <dbReference type="NCBI Taxonomy" id="1802203"/>
    <lineage>
        <taxon>Bacteria</taxon>
        <taxon>Candidatus Staskawicziibacteriota</taxon>
    </lineage>
</organism>
<dbReference type="SUPFAM" id="SSF47090">
    <property type="entry name" value="PGBD-like"/>
    <property type="match status" value="1"/>
</dbReference>
<dbReference type="Gene3D" id="3.10.105.10">
    <property type="entry name" value="Dipeptide-binding Protein, Domain 3"/>
    <property type="match status" value="2"/>
</dbReference>
<dbReference type="GO" id="GO:0042597">
    <property type="term" value="C:periplasmic space"/>
    <property type="evidence" value="ECO:0007669"/>
    <property type="project" value="UniProtKB-ARBA"/>
</dbReference>
<evidence type="ECO:0000259" key="6">
    <source>
        <dbReference type="Pfam" id="PF01471"/>
    </source>
</evidence>
<evidence type="ECO:0000256" key="1">
    <source>
        <dbReference type="ARBA" id="ARBA00005695"/>
    </source>
</evidence>
<reference evidence="7 8" key="1">
    <citation type="journal article" date="2016" name="Nat. Commun.">
        <title>Thousands of microbial genomes shed light on interconnected biogeochemical processes in an aquifer system.</title>
        <authorList>
            <person name="Anantharaman K."/>
            <person name="Brown C.T."/>
            <person name="Hug L.A."/>
            <person name="Sharon I."/>
            <person name="Castelle C.J."/>
            <person name="Probst A.J."/>
            <person name="Thomas B.C."/>
            <person name="Singh A."/>
            <person name="Wilkins M.J."/>
            <person name="Karaoz U."/>
            <person name="Brodie E.L."/>
            <person name="Williams K.H."/>
            <person name="Hubbard S.S."/>
            <person name="Banfield J.F."/>
        </authorList>
    </citation>
    <scope>NUCLEOTIDE SEQUENCE [LARGE SCALE GENOMIC DNA]</scope>
</reference>
<evidence type="ECO:0000256" key="3">
    <source>
        <dbReference type="ARBA" id="ARBA00022729"/>
    </source>
</evidence>
<evidence type="ECO:0000313" key="7">
    <source>
        <dbReference type="EMBL" id="OGZ65551.1"/>
    </source>
</evidence>
<dbReference type="GO" id="GO:0015833">
    <property type="term" value="P:peptide transport"/>
    <property type="evidence" value="ECO:0007669"/>
    <property type="project" value="TreeGrafter"/>
</dbReference>
<dbReference type="EMBL" id="MHOP01000020">
    <property type="protein sequence ID" value="OGZ65551.1"/>
    <property type="molecule type" value="Genomic_DNA"/>
</dbReference>
<dbReference type="InterPro" id="IPR002477">
    <property type="entry name" value="Peptidoglycan-bd-like"/>
</dbReference>
<dbReference type="InterPro" id="IPR000914">
    <property type="entry name" value="SBP_5_dom"/>
</dbReference>
<proteinExistence type="inferred from homology"/>
<dbReference type="PANTHER" id="PTHR30290">
    <property type="entry name" value="PERIPLASMIC BINDING COMPONENT OF ABC TRANSPORTER"/>
    <property type="match status" value="1"/>
</dbReference>
<dbReference type="Proteomes" id="UP000178774">
    <property type="component" value="Unassembled WGS sequence"/>
</dbReference>
<keyword evidence="2" id="KW-0813">Transport</keyword>
<feature type="transmembrane region" description="Helical" evidence="4">
    <location>
        <begin position="23"/>
        <end position="45"/>
    </location>
</feature>
<evidence type="ECO:0000313" key="8">
    <source>
        <dbReference type="Proteomes" id="UP000178774"/>
    </source>
</evidence>
<dbReference type="AlphaFoldDB" id="A0A1G2HTJ0"/>
<dbReference type="Pfam" id="PF01471">
    <property type="entry name" value="PG_binding_1"/>
    <property type="match status" value="1"/>
</dbReference>
<keyword evidence="4" id="KW-0812">Transmembrane</keyword>
<name>A0A1G2HTJ0_9BACT</name>
<protein>
    <recommendedName>
        <fullName evidence="9">Solute-binding protein family 5 domain-containing protein</fullName>
    </recommendedName>
</protein>
<evidence type="ECO:0000259" key="5">
    <source>
        <dbReference type="Pfam" id="PF00496"/>
    </source>
</evidence>
<dbReference type="GO" id="GO:1904680">
    <property type="term" value="F:peptide transmembrane transporter activity"/>
    <property type="evidence" value="ECO:0007669"/>
    <property type="project" value="TreeGrafter"/>
</dbReference>
<dbReference type="Gene3D" id="3.40.190.10">
    <property type="entry name" value="Periplasmic binding protein-like II"/>
    <property type="match status" value="2"/>
</dbReference>
<sequence length="673" mass="75992">MKKFPSFSQWKQIFKVLKRGEKISLLVFFSLALVSFLWLTGSFYFNNTKIAPAAGGTYTEGMVGQPRFINPVYGETNDIDRTLLGLIFSGLMTYDGEGKLTKDLAQDYKILSNGKVYEFALKNDVFWHDGKPLTADDIVFTITTIQNPAHKSPLRANWIDVQAEKLSEKSVRFTLKAPYNSFLENLTVKIIPKHIWEGILPENFPLSLYNLQPVGSGPFTFLNLNQTDAGFIKTMRLESNRRYYQTASFIATMEFEFFEKKEDLVKAVNAGRLSAFSLAALDNNQVQVKQQIRQGWLNATEFATYSFSLPRYFAVFFNTQKTSLFADKNMRKAFSYATDKQDLTAKIQAGAGNNPVIIDSPILPNFFEYQKPANTYAFDMDLAKNLLDKTGFKENGSTPLTAGTQAVREKSTTKKPAFQFTAYLKVGSKGTAVTQLQACLAKLDENFKNILAPETGGTYSAITEQAVTEFQKKYLPNLKPTGETGESTRKKLNELCAAPSTNSQPLAFTLTTVNQPQLVEVANQLKHYWESVGATVTIHAVSLTDLKPIIKNRSYDALLYGEALGSQPDFYPFWHSSQRLDPGLNLSSYENKTVDQLLKESRETMDLLLKEQKLEKLQNIIIDDAPALFLYNPDYLYWVSDRVQGIAGGKIIDPAKRFIDATHWYIKTKRVWK</sequence>
<comment type="similarity">
    <text evidence="1">Belongs to the bacterial solute-binding protein 5 family.</text>
</comment>
<dbReference type="GO" id="GO:0043190">
    <property type="term" value="C:ATP-binding cassette (ABC) transporter complex"/>
    <property type="evidence" value="ECO:0007669"/>
    <property type="project" value="InterPro"/>
</dbReference>
<dbReference type="InterPro" id="IPR030678">
    <property type="entry name" value="Peptide/Ni-bd"/>
</dbReference>
<dbReference type="InterPro" id="IPR036365">
    <property type="entry name" value="PGBD-like_sf"/>
</dbReference>
<dbReference type="SUPFAM" id="SSF53850">
    <property type="entry name" value="Periplasmic binding protein-like II"/>
    <property type="match status" value="1"/>
</dbReference>
<dbReference type="PANTHER" id="PTHR30290:SF9">
    <property type="entry name" value="OLIGOPEPTIDE-BINDING PROTEIN APPA"/>
    <property type="match status" value="1"/>
</dbReference>
<keyword evidence="4" id="KW-0472">Membrane</keyword>
<feature type="domain" description="Solute-binding protein family 5" evidence="5">
    <location>
        <begin position="100"/>
        <end position="404"/>
    </location>
</feature>
<gene>
    <name evidence="7" type="ORF">A2822_03385</name>
</gene>
<keyword evidence="4" id="KW-1133">Transmembrane helix</keyword>
<evidence type="ECO:0000256" key="4">
    <source>
        <dbReference type="SAM" id="Phobius"/>
    </source>
</evidence>
<evidence type="ECO:0008006" key="9">
    <source>
        <dbReference type="Google" id="ProtNLM"/>
    </source>
</evidence>
<dbReference type="PIRSF" id="PIRSF002741">
    <property type="entry name" value="MppA"/>
    <property type="match status" value="1"/>
</dbReference>
<feature type="domain" description="Peptidoglycan binding-like" evidence="6">
    <location>
        <begin position="430"/>
        <end position="492"/>
    </location>
</feature>
<dbReference type="Pfam" id="PF00496">
    <property type="entry name" value="SBP_bac_5"/>
    <property type="match status" value="1"/>
</dbReference>
<keyword evidence="3" id="KW-0732">Signal</keyword>
<accession>A0A1G2HTJ0</accession>